<proteinExistence type="predicted"/>
<dbReference type="Gene3D" id="3.40.50.11350">
    <property type="match status" value="1"/>
</dbReference>
<keyword evidence="1" id="KW-0812">Transmembrane</keyword>
<keyword evidence="3" id="KW-1185">Reference proteome</keyword>
<name>A0A8H7UCE6_MORIS</name>
<dbReference type="PANTHER" id="PTHR36050:SF1">
    <property type="entry name" value="O-FUCOSYLTRANSFERASE 30"/>
    <property type="match status" value="1"/>
</dbReference>
<evidence type="ECO:0000313" key="2">
    <source>
        <dbReference type="EMBL" id="KAG2176407.1"/>
    </source>
</evidence>
<comment type="caution">
    <text evidence="2">The sequence shown here is derived from an EMBL/GenBank/DDBJ whole genome shotgun (WGS) entry which is preliminary data.</text>
</comment>
<sequence length="416" mass="47369">MPRSRHVLAMLLVIAIITTGFFLSYDDVHRPQIVVNHDQTKFMVPLSGQQPISAQQPKEETYLTYLPHSGFHSQLVAFENAIMMAYYTNRTLLAPMLRLGTSFDFAPFDELRHSYLTQNISNQDAILIPWSSLFDLRPLLNNYNVRILEKTEKPSDGISDTNLGVNPSDDMIYFVNSSQELRSWKFYDKENNASPLGAYKEKWTLQQVKNIDKPLLYFGSMFGRGRVMATVPEHQAFQRFLRQQFKITHPGLKETADRIIEVLGGPSQYVGLQLLSPASGKVKQQHVIEESIQSLLTELDLDEMQMGDNDVAGRDCLDDQQSPKLYLATDLTLPASNPVLTRLRRLFPCTIAYQDLVTWNLLNDKLQDVKDEQGNNVGHFYIPLVDGIVASRAAKFFGQQGSGFGQFFQQAWQLEH</sequence>
<evidence type="ECO:0000313" key="3">
    <source>
        <dbReference type="Proteomes" id="UP000654370"/>
    </source>
</evidence>
<dbReference type="Proteomes" id="UP000654370">
    <property type="component" value="Unassembled WGS sequence"/>
</dbReference>
<dbReference type="AlphaFoldDB" id="A0A8H7UCE6"/>
<accession>A0A8H7UCE6</accession>
<dbReference type="EMBL" id="JAEPQZ010000010">
    <property type="protein sequence ID" value="KAG2176407.1"/>
    <property type="molecule type" value="Genomic_DNA"/>
</dbReference>
<dbReference type="OrthoDB" id="2266750at2759"/>
<organism evidence="2 3">
    <name type="scientific">Mortierella isabellina</name>
    <name type="common">Filamentous fungus</name>
    <name type="synonym">Umbelopsis isabellina</name>
    <dbReference type="NCBI Taxonomy" id="91625"/>
    <lineage>
        <taxon>Eukaryota</taxon>
        <taxon>Fungi</taxon>
        <taxon>Fungi incertae sedis</taxon>
        <taxon>Mucoromycota</taxon>
        <taxon>Mucoromycotina</taxon>
        <taxon>Umbelopsidomycetes</taxon>
        <taxon>Umbelopsidales</taxon>
        <taxon>Umbelopsidaceae</taxon>
        <taxon>Umbelopsis</taxon>
    </lineage>
</organism>
<feature type="transmembrane region" description="Helical" evidence="1">
    <location>
        <begin position="7"/>
        <end position="25"/>
    </location>
</feature>
<reference evidence="2" key="1">
    <citation type="submission" date="2020-12" db="EMBL/GenBank/DDBJ databases">
        <title>Metabolic potential, ecology and presence of endohyphal bacteria is reflected in genomic diversity of Mucoromycotina.</title>
        <authorList>
            <person name="Muszewska A."/>
            <person name="Okrasinska A."/>
            <person name="Steczkiewicz K."/>
            <person name="Drgas O."/>
            <person name="Orlowska M."/>
            <person name="Perlinska-Lenart U."/>
            <person name="Aleksandrzak-Piekarczyk T."/>
            <person name="Szatraj K."/>
            <person name="Zielenkiewicz U."/>
            <person name="Pilsyk S."/>
            <person name="Malc E."/>
            <person name="Mieczkowski P."/>
            <person name="Kruszewska J.S."/>
            <person name="Biernat P."/>
            <person name="Pawlowska J."/>
        </authorList>
    </citation>
    <scope>NUCLEOTIDE SEQUENCE</scope>
    <source>
        <strain evidence="2">WA0000067209</strain>
    </source>
</reference>
<protein>
    <submittedName>
        <fullName evidence="2">Uncharacterized protein</fullName>
    </submittedName>
</protein>
<evidence type="ECO:0000256" key="1">
    <source>
        <dbReference type="SAM" id="Phobius"/>
    </source>
</evidence>
<keyword evidence="1" id="KW-0472">Membrane</keyword>
<keyword evidence="1" id="KW-1133">Transmembrane helix</keyword>
<dbReference type="PANTHER" id="PTHR36050">
    <property type="entry name" value="O-FUCOSYLTRANSFERASE 30"/>
    <property type="match status" value="1"/>
</dbReference>
<gene>
    <name evidence="2" type="ORF">INT43_005641</name>
</gene>